<protein>
    <submittedName>
        <fullName evidence="1">Uncharacterized protein</fullName>
    </submittedName>
</protein>
<proteinExistence type="predicted"/>
<accession>A0A7C8ZKS0</accession>
<dbReference type="AlphaFoldDB" id="A0A7C8ZKS0"/>
<sequence length="116" mass="12503">MCSRVAGASAGRLHLVGAWPAAFTLLVDGLQVNLVAVHLQGLGESVVWRIFVAWKSQASGSPFFFSILGATTTFRIGQGIPHNGHAWYVVNFPVCCIYIAEAAFGYCREPKTTCVD</sequence>
<reference evidence="1" key="1">
    <citation type="journal article" date="2013" name="J. Plant Res.">
        <title>Effect of fungi and light on seed germination of three Opuntia species from semiarid lands of central Mexico.</title>
        <authorList>
            <person name="Delgado-Sanchez P."/>
            <person name="Jimenez-Bremont J.F."/>
            <person name="Guerrero-Gonzalez Mde L."/>
            <person name="Flores J."/>
        </authorList>
    </citation>
    <scope>NUCLEOTIDE SEQUENCE</scope>
    <source>
        <tissue evidence="1">Cladode</tissue>
    </source>
</reference>
<organism evidence="1">
    <name type="scientific">Opuntia streptacantha</name>
    <name type="common">Prickly pear cactus</name>
    <name type="synonym">Opuntia cardona</name>
    <dbReference type="NCBI Taxonomy" id="393608"/>
    <lineage>
        <taxon>Eukaryota</taxon>
        <taxon>Viridiplantae</taxon>
        <taxon>Streptophyta</taxon>
        <taxon>Embryophyta</taxon>
        <taxon>Tracheophyta</taxon>
        <taxon>Spermatophyta</taxon>
        <taxon>Magnoliopsida</taxon>
        <taxon>eudicotyledons</taxon>
        <taxon>Gunneridae</taxon>
        <taxon>Pentapetalae</taxon>
        <taxon>Caryophyllales</taxon>
        <taxon>Cactineae</taxon>
        <taxon>Cactaceae</taxon>
        <taxon>Opuntioideae</taxon>
        <taxon>Opuntia</taxon>
    </lineage>
</organism>
<dbReference type="EMBL" id="GISG01140691">
    <property type="protein sequence ID" value="MBA4644997.1"/>
    <property type="molecule type" value="Transcribed_RNA"/>
</dbReference>
<name>A0A7C8ZKS0_OPUST</name>
<reference evidence="1" key="2">
    <citation type="submission" date="2020-07" db="EMBL/GenBank/DDBJ databases">
        <authorList>
            <person name="Vera ALvarez R."/>
            <person name="Arias-Moreno D.M."/>
            <person name="Jimenez-Jacinto V."/>
            <person name="Jimenez-Bremont J.F."/>
            <person name="Swaminathan K."/>
            <person name="Moose S.P."/>
            <person name="Guerrero-Gonzalez M.L."/>
            <person name="Marino-Ramirez L."/>
            <person name="Landsman D."/>
            <person name="Rodriguez-Kessler M."/>
            <person name="Delgado-Sanchez P."/>
        </authorList>
    </citation>
    <scope>NUCLEOTIDE SEQUENCE</scope>
    <source>
        <tissue evidence="1">Cladode</tissue>
    </source>
</reference>
<evidence type="ECO:0000313" key="1">
    <source>
        <dbReference type="EMBL" id="MBA4644997.1"/>
    </source>
</evidence>